<evidence type="ECO:0000259" key="3">
    <source>
        <dbReference type="Pfam" id="PF23080"/>
    </source>
</evidence>
<feature type="compositionally biased region" description="Acidic residues" evidence="2">
    <location>
        <begin position="245"/>
        <end position="256"/>
    </location>
</feature>
<evidence type="ECO:0000313" key="7">
    <source>
        <dbReference type="Proteomes" id="UP000215914"/>
    </source>
</evidence>
<keyword evidence="7" id="KW-1185">Reference proteome</keyword>
<feature type="coiled-coil region" evidence="1">
    <location>
        <begin position="34"/>
        <end position="121"/>
    </location>
</feature>
<dbReference type="EMBL" id="CM007899">
    <property type="protein sequence ID" value="OTG12265.1"/>
    <property type="molecule type" value="Genomic_DNA"/>
</dbReference>
<dbReference type="InterPro" id="IPR056284">
    <property type="entry name" value="AIR9-like_A9"/>
</dbReference>
<dbReference type="OrthoDB" id="1937889at2759"/>
<dbReference type="Gramene" id="mRNA:HanXRQr2_Chr10g0453741">
    <property type="protein sequence ID" value="CDS:HanXRQr2_Chr10g0453741.1"/>
    <property type="gene ID" value="HanXRQr2_Chr10g0453741"/>
</dbReference>
<dbReference type="Proteomes" id="UP000215914">
    <property type="component" value="Chromosome 10"/>
</dbReference>
<evidence type="ECO:0000256" key="1">
    <source>
        <dbReference type="SAM" id="Coils"/>
    </source>
</evidence>
<reference evidence="6" key="2">
    <citation type="submission" date="2017-02" db="EMBL/GenBank/DDBJ databases">
        <title>Sunflower complete genome.</title>
        <authorList>
            <person name="Langlade N."/>
            <person name="Munos S."/>
        </authorList>
    </citation>
    <scope>NUCLEOTIDE SEQUENCE [LARGE SCALE GENOMIC DNA]</scope>
    <source>
        <tissue evidence="6">Leaves</tissue>
    </source>
</reference>
<reference evidence="5" key="3">
    <citation type="submission" date="2020-06" db="EMBL/GenBank/DDBJ databases">
        <title>Helianthus annuus Genome sequencing and assembly Release 2.</title>
        <authorList>
            <person name="Gouzy J."/>
            <person name="Langlade N."/>
            <person name="Munos S."/>
        </authorList>
    </citation>
    <scope>NUCLEOTIDE SEQUENCE</scope>
    <source>
        <tissue evidence="5">Leaves</tissue>
    </source>
</reference>
<dbReference type="InterPro" id="IPR055474">
    <property type="entry name" value="DUF7046"/>
</dbReference>
<accession>A0A251TMA9</accession>
<proteinExistence type="predicted"/>
<evidence type="ECO:0000313" key="6">
    <source>
        <dbReference type="EMBL" id="OTG12265.1"/>
    </source>
</evidence>
<reference evidence="5 7" key="1">
    <citation type="journal article" date="2017" name="Nature">
        <title>The sunflower genome provides insights into oil metabolism, flowering and Asterid evolution.</title>
        <authorList>
            <person name="Badouin H."/>
            <person name="Gouzy J."/>
            <person name="Grassa C.J."/>
            <person name="Murat F."/>
            <person name="Staton S.E."/>
            <person name="Cottret L."/>
            <person name="Lelandais-Briere C."/>
            <person name="Owens G.L."/>
            <person name="Carrere S."/>
            <person name="Mayjonade B."/>
            <person name="Legrand L."/>
            <person name="Gill N."/>
            <person name="Kane N.C."/>
            <person name="Bowers J.E."/>
            <person name="Hubner S."/>
            <person name="Bellec A."/>
            <person name="Berard A."/>
            <person name="Berges H."/>
            <person name="Blanchet N."/>
            <person name="Boniface M.C."/>
            <person name="Brunel D."/>
            <person name="Catrice O."/>
            <person name="Chaidir N."/>
            <person name="Claudel C."/>
            <person name="Donnadieu C."/>
            <person name="Faraut T."/>
            <person name="Fievet G."/>
            <person name="Helmstetter N."/>
            <person name="King M."/>
            <person name="Knapp S.J."/>
            <person name="Lai Z."/>
            <person name="Le Paslier M.C."/>
            <person name="Lippi Y."/>
            <person name="Lorenzon L."/>
            <person name="Mandel J.R."/>
            <person name="Marage G."/>
            <person name="Marchand G."/>
            <person name="Marquand E."/>
            <person name="Bret-Mestries E."/>
            <person name="Morien E."/>
            <person name="Nambeesan S."/>
            <person name="Nguyen T."/>
            <person name="Pegot-Espagnet P."/>
            <person name="Pouilly N."/>
            <person name="Raftis F."/>
            <person name="Sallet E."/>
            <person name="Schiex T."/>
            <person name="Thomas J."/>
            <person name="Vandecasteele C."/>
            <person name="Vares D."/>
            <person name="Vear F."/>
            <person name="Vautrin S."/>
            <person name="Crespi M."/>
            <person name="Mangin B."/>
            <person name="Burke J.M."/>
            <person name="Salse J."/>
            <person name="Munos S."/>
            <person name="Vincourt P."/>
            <person name="Rieseberg L.H."/>
            <person name="Langlade N.B."/>
        </authorList>
    </citation>
    <scope>NUCLEOTIDE SEQUENCE [LARGE SCALE GENOMIC DNA]</scope>
    <source>
        <strain evidence="7">cv. SF193</strain>
        <tissue evidence="5">Leaves</tissue>
    </source>
</reference>
<dbReference type="AlphaFoldDB" id="A0A251TMA9"/>
<protein>
    <submittedName>
        <fullName evidence="6">Uncharacterized protein</fullName>
    </submittedName>
</protein>
<feature type="region of interest" description="Disordered" evidence="2">
    <location>
        <begin position="198"/>
        <end position="258"/>
    </location>
</feature>
<dbReference type="PANTHER" id="PTHR31149:SF13">
    <property type="match status" value="1"/>
</dbReference>
<dbReference type="PANTHER" id="PTHR31149">
    <property type="entry name" value="EXPRESSED PROTEIN"/>
    <property type="match status" value="1"/>
</dbReference>
<organism evidence="6 7">
    <name type="scientific">Helianthus annuus</name>
    <name type="common">Common sunflower</name>
    <dbReference type="NCBI Taxonomy" id="4232"/>
    <lineage>
        <taxon>Eukaryota</taxon>
        <taxon>Viridiplantae</taxon>
        <taxon>Streptophyta</taxon>
        <taxon>Embryophyta</taxon>
        <taxon>Tracheophyta</taxon>
        <taxon>Spermatophyta</taxon>
        <taxon>Magnoliopsida</taxon>
        <taxon>eudicotyledons</taxon>
        <taxon>Gunneridae</taxon>
        <taxon>Pentapetalae</taxon>
        <taxon>asterids</taxon>
        <taxon>campanulids</taxon>
        <taxon>Asterales</taxon>
        <taxon>Asteraceae</taxon>
        <taxon>Asteroideae</taxon>
        <taxon>Heliantheae alliance</taxon>
        <taxon>Heliantheae</taxon>
        <taxon>Helianthus</taxon>
    </lineage>
</organism>
<dbReference type="EMBL" id="MNCJ02000325">
    <property type="protein sequence ID" value="KAF5787521.1"/>
    <property type="molecule type" value="Genomic_DNA"/>
</dbReference>
<evidence type="ECO:0000256" key="2">
    <source>
        <dbReference type="SAM" id="MobiDB-lite"/>
    </source>
</evidence>
<feature type="domain" description="AIR9-like A9" evidence="4">
    <location>
        <begin position="266"/>
        <end position="346"/>
    </location>
</feature>
<sequence length="487" mass="55151">MGGDGFRLRGISSNTLSALTVNDGHTVNTKLVEEDDVVQQIEDQEQEIMQLRRHLAEFEVKEARIESEKSVLEKRIGSMYKGFEQQQQEFDEARLKAMDYRQEIIEENVRLEYALQVARDEDSVFVKSLVPLLAEQSLYPASLDAYTIVSNLRVLFKHQKERLAIAEERLKDSQYQPLVLHSRTKEVALNDPARSEWAHSSFSQAPEPVHMERPGDDVVNTPYLPSILEEEHEQEPSSSSHQEADDSEEDDYDDVDYTNKPLPTIADLQIIGDPFPGNEIQASGYPRNGTKTCRFEWVRLMQDGSMKYIEGAKQPTYIVTADDLDNSLAVIVQPLDDRQREGELVKCFANDNNKITCHPDMLREIERSVSVGHVSVNVFVLRRSPDAWEPAILEIKKSGYSIKLNGSNNGVVVADKYTPTTVINLPAEEPLQFSIVGPHGVEQYLCADYNASGISCSRDAIVLTMRSFVKRAVDKKLGKKKRRGLFF</sequence>
<name>A0A251TMA9_HELAN</name>
<gene>
    <name evidence="6" type="ORF">HannXRQ_Chr10g0307771</name>
    <name evidence="5" type="ORF">HanXRQr2_Chr10g0453741</name>
</gene>
<dbReference type="Pfam" id="PF23080">
    <property type="entry name" value="DUF7046"/>
    <property type="match status" value="1"/>
</dbReference>
<dbReference type="Pfam" id="PF23197">
    <property type="entry name" value="IG_AIR9"/>
    <property type="match status" value="1"/>
</dbReference>
<evidence type="ECO:0000313" key="5">
    <source>
        <dbReference type="EMBL" id="KAF5787521.1"/>
    </source>
</evidence>
<keyword evidence="1" id="KW-0175">Coiled coil</keyword>
<dbReference type="Gene3D" id="2.60.40.2700">
    <property type="match status" value="1"/>
</dbReference>
<dbReference type="InParanoid" id="A0A251TMA9"/>
<evidence type="ECO:0000259" key="4">
    <source>
        <dbReference type="Pfam" id="PF23197"/>
    </source>
</evidence>
<feature type="domain" description="DUF7046" evidence="3">
    <location>
        <begin position="386"/>
        <end position="481"/>
    </location>
</feature>